<dbReference type="Proteomes" id="UP001056374">
    <property type="component" value="Chromosome"/>
</dbReference>
<gene>
    <name evidence="1" type="ORF">NFX46_05315</name>
</gene>
<evidence type="ECO:0000313" key="1">
    <source>
        <dbReference type="EMBL" id="USQ83251.1"/>
    </source>
</evidence>
<dbReference type="RefSeq" id="WP_252546062.1">
    <property type="nucleotide sequence ID" value="NZ_CP099468.1"/>
</dbReference>
<evidence type="ECO:0008006" key="3">
    <source>
        <dbReference type="Google" id="ProtNLM"/>
    </source>
</evidence>
<keyword evidence="2" id="KW-1185">Reference proteome</keyword>
<evidence type="ECO:0000313" key="2">
    <source>
        <dbReference type="Proteomes" id="UP001056374"/>
    </source>
</evidence>
<sequence length="198" mass="21975">MAVSALTFSTGCADGQSLSEKYPTQWTTCNALFGAKNMESLRDMLDSDDLKFSNPKLSVDQVKKSLAKEAIVPYDKRKGFDTYDVCTLSGNGTFDATVRWSADTLKAVQTYTDRWHRASADVYVSEASPIHLVFRCEIKGAASGPHVQVLLEVRTWESSTNLSTDFHQKLSVNLARTLRDELACTNKPNIPDDLQLSK</sequence>
<proteinExistence type="predicted"/>
<organism evidence="1 2">
    <name type="scientific">Streptomyces phaeoluteigriseus</name>
    <dbReference type="NCBI Taxonomy" id="114686"/>
    <lineage>
        <taxon>Bacteria</taxon>
        <taxon>Bacillati</taxon>
        <taxon>Actinomycetota</taxon>
        <taxon>Actinomycetes</taxon>
        <taxon>Kitasatosporales</taxon>
        <taxon>Streptomycetaceae</taxon>
        <taxon>Streptomyces</taxon>
        <taxon>Streptomyces aurantiacus group</taxon>
    </lineage>
</organism>
<reference evidence="1" key="1">
    <citation type="submission" date="2022-06" db="EMBL/GenBank/DDBJ databases">
        <title>Complete genome sequence of soil microorganisms Streptomyces sp. Qhu-M197 isolated from Alpine meadows habitats on the Tibetan Plateau.</title>
        <authorList>
            <person name="Zhang B."/>
            <person name="Xiang X."/>
            <person name="Fan J."/>
        </authorList>
    </citation>
    <scope>NUCLEOTIDE SEQUENCE</scope>
    <source>
        <strain evidence="1">Qhu-M197</strain>
    </source>
</reference>
<name>A0ABY4Z2Q2_9ACTN</name>
<accession>A0ABY4Z2Q2</accession>
<dbReference type="EMBL" id="CP099468">
    <property type="protein sequence ID" value="USQ83251.1"/>
    <property type="molecule type" value="Genomic_DNA"/>
</dbReference>
<protein>
    <recommendedName>
        <fullName evidence="3">DUF3558 domain-containing protein</fullName>
    </recommendedName>
</protein>